<dbReference type="PATRIC" id="fig|768679.9.peg.1206"/>
<dbReference type="KEGG" id="ttn:TTX_1198"/>
<proteinExistence type="predicted"/>
<keyword evidence="2" id="KW-1185">Reference proteome</keyword>
<sequence>MLFGSVHKLSFRGLTLWRADYAGVVVAAEGSTLCIDVLRPTCAHVLYTHPHPRHYGGYGGEFLAPFNGRAKPGDSLRLGPFSVRVLPAYNVTKLEGGAPIHRGGVGYLVEAGGASVYHPGDTDLIKEMGEAAGADIFLAPIGGDGVMTPEEAVEAVKLLRPKIAVPLHFPNAALFYKFRDMAQPYTQVVLLQEVPP</sequence>
<organism evidence="1 2">
    <name type="scientific">Thermoproteus tenax (strain ATCC 35583 / DSM 2078 / JCM 9277 / NBRC 100435 / Kra 1)</name>
    <dbReference type="NCBI Taxonomy" id="768679"/>
    <lineage>
        <taxon>Archaea</taxon>
        <taxon>Thermoproteota</taxon>
        <taxon>Thermoprotei</taxon>
        <taxon>Thermoproteales</taxon>
        <taxon>Thermoproteaceae</taxon>
        <taxon>Thermoproteus</taxon>
    </lineage>
</organism>
<dbReference type="STRING" id="768679.TTX_1198"/>
<dbReference type="PaxDb" id="768679-TTX_1198"/>
<dbReference type="InterPro" id="IPR050114">
    <property type="entry name" value="UPF0173_UPF0282_UlaG_hydrolase"/>
</dbReference>
<dbReference type="EMBL" id="FN869859">
    <property type="protein sequence ID" value="CCC81838.1"/>
    <property type="molecule type" value="Genomic_DNA"/>
</dbReference>
<dbReference type="PANTHER" id="PTHR43546:SF8">
    <property type="entry name" value="METALLO-BETA-LACTAMASE DOMAIN-CONTAINING PROTEIN"/>
    <property type="match status" value="1"/>
</dbReference>
<accession>G4RJU3</accession>
<dbReference type="Pfam" id="PF13483">
    <property type="entry name" value="Lactamase_B_3"/>
    <property type="match status" value="1"/>
</dbReference>
<evidence type="ECO:0000313" key="2">
    <source>
        <dbReference type="Proteomes" id="UP000002654"/>
    </source>
</evidence>
<dbReference type="Gene3D" id="3.60.15.10">
    <property type="entry name" value="Ribonuclease Z/Hydroxyacylglutathione hydrolase-like"/>
    <property type="match status" value="1"/>
</dbReference>
<dbReference type="InterPro" id="IPR036866">
    <property type="entry name" value="RibonucZ/Hydroxyglut_hydro"/>
</dbReference>
<dbReference type="SUPFAM" id="SSF56281">
    <property type="entry name" value="Metallo-hydrolase/oxidoreductase"/>
    <property type="match status" value="1"/>
</dbReference>
<dbReference type="Proteomes" id="UP000002654">
    <property type="component" value="Chromosome"/>
</dbReference>
<name>G4RJU3_THETK</name>
<evidence type="ECO:0000313" key="1">
    <source>
        <dbReference type="EMBL" id="CCC81838.1"/>
    </source>
</evidence>
<protein>
    <submittedName>
        <fullName evidence="1">Metallo-beta-lactamase family protein</fullName>
    </submittedName>
</protein>
<dbReference type="HOGENOM" id="CLU_070010_0_1_2"/>
<dbReference type="AlphaFoldDB" id="G4RJU3"/>
<dbReference type="PANTHER" id="PTHR43546">
    <property type="entry name" value="UPF0173 METAL-DEPENDENT HYDROLASE MJ1163-RELATED"/>
    <property type="match status" value="1"/>
</dbReference>
<gene>
    <name evidence="1" type="ordered locus">TTX_1198</name>
</gene>
<reference evidence="1 2" key="1">
    <citation type="journal article" date="2011" name="PLoS ONE">
        <title>The complete genome sequence of Thermoproteus tenax: a physiologically versatile member of the Crenarchaeota.</title>
        <authorList>
            <person name="Siebers B."/>
            <person name="Zaparty M."/>
            <person name="Raddatz G."/>
            <person name="Tjaden B."/>
            <person name="Albers S.V."/>
            <person name="Bell S.D."/>
            <person name="Blombach F."/>
            <person name="Kletzin A."/>
            <person name="Kyrpides N."/>
            <person name="Lanz C."/>
            <person name="Plagens A."/>
            <person name="Rampp M."/>
            <person name="Rosinus A."/>
            <person name="von Jan M."/>
            <person name="Makarova K.S."/>
            <person name="Klenk H.P."/>
            <person name="Schuster S.C."/>
            <person name="Hensel R."/>
        </authorList>
    </citation>
    <scope>NUCLEOTIDE SEQUENCE [LARGE SCALE GENOMIC DNA]</scope>
    <source>
        <strain evidence="2">ATCC 35583 / DSM 2078 / JCM 9277 / NBRC 100435 / Kra 1</strain>
    </source>
</reference>
<dbReference type="eggNOG" id="arCOG00530">
    <property type="taxonomic scope" value="Archaea"/>
</dbReference>